<name>A0ABV2BCM5_9LACO</name>
<dbReference type="RefSeq" id="WP_133476454.1">
    <property type="nucleotide sequence ID" value="NZ_JBETVU010000013.1"/>
</dbReference>
<sequence length="126" mass="14760">MKIETEWIKLTNNDSKVNIIINGETYYWITRAVVKRTPVNPKGNRFILEDNFLINIIKKYTDVKVPDDDTDQKLFEKKLYEGRVALQKVFKSDYDTIIEISELLNSISDKMQDQKFNIDGPDPIES</sequence>
<dbReference type="Proteomes" id="UP001434419">
    <property type="component" value="Unassembled WGS sequence"/>
</dbReference>
<organism evidence="1 2">
    <name type="scientific">Lactobacillus crispatus</name>
    <dbReference type="NCBI Taxonomy" id="47770"/>
    <lineage>
        <taxon>Bacteria</taxon>
        <taxon>Bacillati</taxon>
        <taxon>Bacillota</taxon>
        <taxon>Bacilli</taxon>
        <taxon>Lactobacillales</taxon>
        <taxon>Lactobacillaceae</taxon>
        <taxon>Lactobacillus</taxon>
    </lineage>
</organism>
<protein>
    <submittedName>
        <fullName evidence="1">Uncharacterized protein</fullName>
    </submittedName>
</protein>
<gene>
    <name evidence="1" type="ORF">ABVC42_14240</name>
</gene>
<comment type="caution">
    <text evidence="1">The sequence shown here is derived from an EMBL/GenBank/DDBJ whole genome shotgun (WGS) entry which is preliminary data.</text>
</comment>
<accession>A0ABV2BCM5</accession>
<keyword evidence="2" id="KW-1185">Reference proteome</keyword>
<dbReference type="EMBL" id="JBETVU010000013">
    <property type="protein sequence ID" value="MES5150992.1"/>
    <property type="molecule type" value="Genomic_DNA"/>
</dbReference>
<evidence type="ECO:0000313" key="1">
    <source>
        <dbReference type="EMBL" id="MES5150992.1"/>
    </source>
</evidence>
<evidence type="ECO:0000313" key="2">
    <source>
        <dbReference type="Proteomes" id="UP001434419"/>
    </source>
</evidence>
<proteinExistence type="predicted"/>
<reference evidence="1" key="1">
    <citation type="submission" date="2024-06" db="EMBL/GenBank/DDBJ databases">
        <title>Vaginal Lactobacillus fatty acid response mechanisms reveal a metabolite-targeted strategy for bacterial vaginosis treatment.</title>
        <authorList>
            <person name="Zhu M."/>
            <person name="Blainey P.C."/>
            <person name="Bloom S.M."/>
            <person name="Kwon D.S."/>
        </authorList>
    </citation>
    <scope>NUCLEOTIDE SEQUENCE</scope>
    <source>
        <strain evidence="1">194_F1_1</strain>
    </source>
</reference>